<name>A0A6G0YXU2_APHCR</name>
<sequence>MEFSISFKFRFQKLLRNDIQQQSKEHNHPKPEQQLLNRQNISNSLKKKAKDDISSKPSKLLQFGQ</sequence>
<evidence type="ECO:0000256" key="1">
    <source>
        <dbReference type="SAM" id="MobiDB-lite"/>
    </source>
</evidence>
<comment type="caution">
    <text evidence="2">The sequence shown here is derived from an EMBL/GenBank/DDBJ whole genome shotgun (WGS) entry which is preliminary data.</text>
</comment>
<dbReference type="Proteomes" id="UP000478052">
    <property type="component" value="Unassembled WGS sequence"/>
</dbReference>
<reference evidence="2 3" key="1">
    <citation type="submission" date="2019-08" db="EMBL/GenBank/DDBJ databases">
        <title>Whole genome of Aphis craccivora.</title>
        <authorList>
            <person name="Voronova N.V."/>
            <person name="Shulinski R.S."/>
            <person name="Bandarenka Y.V."/>
            <person name="Zhorov D.G."/>
            <person name="Warner D."/>
        </authorList>
    </citation>
    <scope>NUCLEOTIDE SEQUENCE [LARGE SCALE GENOMIC DNA]</scope>
    <source>
        <strain evidence="2">180601</strain>
        <tissue evidence="2">Whole Body</tissue>
    </source>
</reference>
<evidence type="ECO:0000313" key="3">
    <source>
        <dbReference type="Proteomes" id="UP000478052"/>
    </source>
</evidence>
<dbReference type="AlphaFoldDB" id="A0A6G0YXU2"/>
<proteinExistence type="predicted"/>
<accession>A0A6G0YXU2</accession>
<dbReference type="EMBL" id="VUJU01002053">
    <property type="protein sequence ID" value="KAF0762756.1"/>
    <property type="molecule type" value="Genomic_DNA"/>
</dbReference>
<protein>
    <submittedName>
        <fullName evidence="2">MULE domain-containing protein</fullName>
    </submittedName>
</protein>
<feature type="region of interest" description="Disordered" evidence="1">
    <location>
        <begin position="19"/>
        <end position="65"/>
    </location>
</feature>
<feature type="compositionally biased region" description="Polar residues" evidence="1">
    <location>
        <begin position="34"/>
        <end position="44"/>
    </location>
</feature>
<evidence type="ECO:0000313" key="2">
    <source>
        <dbReference type="EMBL" id="KAF0762756.1"/>
    </source>
</evidence>
<keyword evidence="3" id="KW-1185">Reference proteome</keyword>
<organism evidence="2 3">
    <name type="scientific">Aphis craccivora</name>
    <name type="common">Cowpea aphid</name>
    <dbReference type="NCBI Taxonomy" id="307492"/>
    <lineage>
        <taxon>Eukaryota</taxon>
        <taxon>Metazoa</taxon>
        <taxon>Ecdysozoa</taxon>
        <taxon>Arthropoda</taxon>
        <taxon>Hexapoda</taxon>
        <taxon>Insecta</taxon>
        <taxon>Pterygota</taxon>
        <taxon>Neoptera</taxon>
        <taxon>Paraneoptera</taxon>
        <taxon>Hemiptera</taxon>
        <taxon>Sternorrhyncha</taxon>
        <taxon>Aphidomorpha</taxon>
        <taxon>Aphidoidea</taxon>
        <taxon>Aphididae</taxon>
        <taxon>Aphidini</taxon>
        <taxon>Aphis</taxon>
        <taxon>Aphis</taxon>
    </lineage>
</organism>
<gene>
    <name evidence="2" type="ORF">FWK35_00006453</name>
</gene>